<evidence type="ECO:0000313" key="1">
    <source>
        <dbReference type="EMBL" id="KAK9151025.1"/>
    </source>
</evidence>
<comment type="caution">
    <text evidence="1">The sequence shown here is derived from an EMBL/GenBank/DDBJ whole genome shotgun (WGS) entry which is preliminary data.</text>
</comment>
<name>A0AAP0KFD2_9MAGN</name>
<dbReference type="EMBL" id="JBBNAF010000004">
    <property type="protein sequence ID" value="KAK9151025.1"/>
    <property type="molecule type" value="Genomic_DNA"/>
</dbReference>
<dbReference type="AlphaFoldDB" id="A0AAP0KFD2"/>
<accession>A0AAP0KFD2</accession>
<dbReference type="Proteomes" id="UP001420932">
    <property type="component" value="Unassembled WGS sequence"/>
</dbReference>
<sequence length="223" mass="24548">MAPTFPPKLSFLITVHQISRFVRALIKAPPPQPPPPKIPKSQVDRLILVSALNSLSLVSSSLAQPVTLVSLVSPSLSGHRLQIPNPQQVSSLGLLLSTLSLWSLRLLLNQSLWSLWSLRLSPVTAPQIPNPQQVDRLRLLLSILSLWSLCLLLTALRSLSGHRSCDRSVIGHLRSPLSLFHCSLLSGRSVLIAPLTALCSSLRLRLRRGHRICRRRLPEIGAS</sequence>
<keyword evidence="2" id="KW-1185">Reference proteome</keyword>
<evidence type="ECO:0000313" key="2">
    <source>
        <dbReference type="Proteomes" id="UP001420932"/>
    </source>
</evidence>
<gene>
    <name evidence="1" type="ORF">Syun_009334</name>
</gene>
<organism evidence="1 2">
    <name type="scientific">Stephania yunnanensis</name>
    <dbReference type="NCBI Taxonomy" id="152371"/>
    <lineage>
        <taxon>Eukaryota</taxon>
        <taxon>Viridiplantae</taxon>
        <taxon>Streptophyta</taxon>
        <taxon>Embryophyta</taxon>
        <taxon>Tracheophyta</taxon>
        <taxon>Spermatophyta</taxon>
        <taxon>Magnoliopsida</taxon>
        <taxon>Ranunculales</taxon>
        <taxon>Menispermaceae</taxon>
        <taxon>Menispermoideae</taxon>
        <taxon>Cissampelideae</taxon>
        <taxon>Stephania</taxon>
    </lineage>
</organism>
<proteinExistence type="predicted"/>
<protein>
    <submittedName>
        <fullName evidence="1">Uncharacterized protein</fullName>
    </submittedName>
</protein>
<reference evidence="1 2" key="1">
    <citation type="submission" date="2024-01" db="EMBL/GenBank/DDBJ databases">
        <title>Genome assemblies of Stephania.</title>
        <authorList>
            <person name="Yang L."/>
        </authorList>
    </citation>
    <scope>NUCLEOTIDE SEQUENCE [LARGE SCALE GENOMIC DNA]</scope>
    <source>
        <strain evidence="1">YNDBR</strain>
        <tissue evidence="1">Leaf</tissue>
    </source>
</reference>